<feature type="domain" description="Helicase ATP-binding" evidence="6">
    <location>
        <begin position="33"/>
        <end position="201"/>
    </location>
</feature>
<gene>
    <name evidence="8" type="ORF">ING2E5B_0987</name>
</gene>
<sequence length="449" mass="50419">MSYLCCMNIENQQSTILSNLGINALNKMQFEAQRTIMNKKNIILLSPTGSGKTLAFLLPILQLLDENIKGVQCLIIAPSRELAMQIEQVWKKMSTKFKVNVCYGGHSIETELNNLSNPPALLIGTPGRLTDHLERESFDTGNIRILVLDEFDKSLQLGFLEEMNAILSKLSNLEKRVLLSATSDVEIPEFVGMDFPVTLDFVHEVQNETLSLKLVVSPEKDKIDTLFKLLCNINSEAALIFCNHRESAERISSVLVSKGINCGYYHGGMDQDDRERVLIQFRNGSLNFLVTTDLGARGLDIPEMKHVIHYHLPTKDVDFTHRNGRTARMNASGTAYIVIYKEEALPEYIPQGLDILQLKDGGPLPQQPEYQTIYISGGKKNKVNKGDIVGFFLQKGRLDMSDLGLIEVKDFVSFAAVRASMVKTLLNNIRNQKLKGKKYKIEVARQVTI</sequence>
<evidence type="ECO:0000256" key="1">
    <source>
        <dbReference type="ARBA" id="ARBA00022741"/>
    </source>
</evidence>
<evidence type="ECO:0000259" key="7">
    <source>
        <dbReference type="PROSITE" id="PS51194"/>
    </source>
</evidence>
<dbReference type="InterPro" id="IPR005580">
    <property type="entry name" value="DbpA/CsdA_RNA-bd_dom"/>
</dbReference>
<accession>A0A098BZZ4</accession>
<dbReference type="GO" id="GO:0005524">
    <property type="term" value="F:ATP binding"/>
    <property type="evidence" value="ECO:0007669"/>
    <property type="project" value="UniProtKB-KW"/>
</dbReference>
<dbReference type="InterPro" id="IPR012677">
    <property type="entry name" value="Nucleotide-bd_a/b_plait_sf"/>
</dbReference>
<keyword evidence="2" id="KW-0378">Hydrolase</keyword>
<protein>
    <submittedName>
        <fullName evidence="8">Uncharacterized protein</fullName>
    </submittedName>
</protein>
<dbReference type="InterPro" id="IPR014001">
    <property type="entry name" value="Helicase_ATP-bd"/>
</dbReference>
<dbReference type="PROSITE" id="PS51194">
    <property type="entry name" value="HELICASE_CTER"/>
    <property type="match status" value="1"/>
</dbReference>
<dbReference type="PATRIC" id="fig|1562970.3.peg.975"/>
<proteinExistence type="inferred from homology"/>
<dbReference type="EMBL" id="LN515532">
    <property type="protein sequence ID" value="CEA15741.1"/>
    <property type="molecule type" value="Genomic_DNA"/>
</dbReference>
<reference evidence="8 9" key="1">
    <citation type="submission" date="2014-08" db="EMBL/GenBank/DDBJ databases">
        <authorList>
            <person name="Wibberg D."/>
        </authorList>
    </citation>
    <scope>NUCLEOTIDE SEQUENCE [LARGE SCALE GENOMIC DNA]</scope>
    <source>
        <strain evidence="9">ING2-E5B</strain>
    </source>
</reference>
<evidence type="ECO:0000313" key="8">
    <source>
        <dbReference type="EMBL" id="CEA15741.1"/>
    </source>
</evidence>
<keyword evidence="4" id="KW-0067">ATP-binding</keyword>
<dbReference type="HOGENOM" id="CLU_003041_1_3_10"/>
<dbReference type="Gene3D" id="3.40.50.300">
    <property type="entry name" value="P-loop containing nucleotide triphosphate hydrolases"/>
    <property type="match status" value="2"/>
</dbReference>
<dbReference type="STRING" id="1562970.ING2E5B_0987"/>
<dbReference type="Gene3D" id="3.30.70.330">
    <property type="match status" value="1"/>
</dbReference>
<comment type="similarity">
    <text evidence="5">Belongs to the DEAD box helicase family.</text>
</comment>
<dbReference type="GO" id="GO:0016787">
    <property type="term" value="F:hydrolase activity"/>
    <property type="evidence" value="ECO:0007669"/>
    <property type="project" value="UniProtKB-KW"/>
</dbReference>
<evidence type="ECO:0000256" key="4">
    <source>
        <dbReference type="ARBA" id="ARBA00022840"/>
    </source>
</evidence>
<dbReference type="CDD" id="cd00268">
    <property type="entry name" value="DEADc"/>
    <property type="match status" value="1"/>
</dbReference>
<dbReference type="PANTHER" id="PTHR47959">
    <property type="entry name" value="ATP-DEPENDENT RNA HELICASE RHLE-RELATED"/>
    <property type="match status" value="1"/>
</dbReference>
<dbReference type="InterPro" id="IPR001650">
    <property type="entry name" value="Helicase_C-like"/>
</dbReference>
<dbReference type="GO" id="GO:0003724">
    <property type="term" value="F:RNA helicase activity"/>
    <property type="evidence" value="ECO:0007669"/>
    <property type="project" value="TreeGrafter"/>
</dbReference>
<evidence type="ECO:0000313" key="9">
    <source>
        <dbReference type="Proteomes" id="UP000032417"/>
    </source>
</evidence>
<keyword evidence="3" id="KW-0347">Helicase</keyword>
<dbReference type="Proteomes" id="UP000032417">
    <property type="component" value="Chromosome 1"/>
</dbReference>
<dbReference type="GO" id="GO:0005829">
    <property type="term" value="C:cytosol"/>
    <property type="evidence" value="ECO:0007669"/>
    <property type="project" value="TreeGrafter"/>
</dbReference>
<dbReference type="SMART" id="SM00490">
    <property type="entry name" value="HELICc"/>
    <property type="match status" value="1"/>
</dbReference>
<dbReference type="CDD" id="cd18787">
    <property type="entry name" value="SF2_C_DEAD"/>
    <property type="match status" value="1"/>
</dbReference>
<keyword evidence="9" id="KW-1185">Reference proteome</keyword>
<dbReference type="PROSITE" id="PS51192">
    <property type="entry name" value="HELICASE_ATP_BIND_1"/>
    <property type="match status" value="1"/>
</dbReference>
<feature type="domain" description="Helicase C-terminal" evidence="7">
    <location>
        <begin position="225"/>
        <end position="372"/>
    </location>
</feature>
<organism evidence="8 9">
    <name type="scientific">Fermentimonas caenicola</name>
    <dbReference type="NCBI Taxonomy" id="1562970"/>
    <lineage>
        <taxon>Bacteria</taxon>
        <taxon>Pseudomonadati</taxon>
        <taxon>Bacteroidota</taxon>
        <taxon>Bacteroidia</taxon>
        <taxon>Bacteroidales</taxon>
        <taxon>Dysgonomonadaceae</taxon>
        <taxon>Fermentimonas</taxon>
    </lineage>
</organism>
<evidence type="ECO:0000259" key="6">
    <source>
        <dbReference type="PROSITE" id="PS51192"/>
    </source>
</evidence>
<dbReference type="InterPro" id="IPR011545">
    <property type="entry name" value="DEAD/DEAH_box_helicase_dom"/>
</dbReference>
<dbReference type="AlphaFoldDB" id="A0A098BZZ4"/>
<dbReference type="Pfam" id="PF00271">
    <property type="entry name" value="Helicase_C"/>
    <property type="match status" value="1"/>
</dbReference>
<dbReference type="SMART" id="SM00487">
    <property type="entry name" value="DEXDc"/>
    <property type="match status" value="1"/>
</dbReference>
<dbReference type="SUPFAM" id="SSF52540">
    <property type="entry name" value="P-loop containing nucleoside triphosphate hydrolases"/>
    <property type="match status" value="1"/>
</dbReference>
<dbReference type="KEGG" id="pbt:ING2E5B_0987"/>
<dbReference type="InterPro" id="IPR027417">
    <property type="entry name" value="P-loop_NTPase"/>
</dbReference>
<dbReference type="InterPro" id="IPR044742">
    <property type="entry name" value="DEAD/DEAH_RhlB"/>
</dbReference>
<dbReference type="Pfam" id="PF03880">
    <property type="entry name" value="DbpA"/>
    <property type="match status" value="1"/>
</dbReference>
<name>A0A098BZZ4_9BACT</name>
<evidence type="ECO:0000256" key="3">
    <source>
        <dbReference type="ARBA" id="ARBA00022806"/>
    </source>
</evidence>
<dbReference type="InterPro" id="IPR050079">
    <property type="entry name" value="DEAD_box_RNA_helicase"/>
</dbReference>
<dbReference type="Pfam" id="PF00270">
    <property type="entry name" value="DEAD"/>
    <property type="match status" value="1"/>
</dbReference>
<keyword evidence="1" id="KW-0547">Nucleotide-binding</keyword>
<dbReference type="GO" id="GO:0003676">
    <property type="term" value="F:nucleic acid binding"/>
    <property type="evidence" value="ECO:0007669"/>
    <property type="project" value="InterPro"/>
</dbReference>
<evidence type="ECO:0000256" key="2">
    <source>
        <dbReference type="ARBA" id="ARBA00022801"/>
    </source>
</evidence>
<evidence type="ECO:0000256" key="5">
    <source>
        <dbReference type="ARBA" id="ARBA00038437"/>
    </source>
</evidence>
<dbReference type="PANTHER" id="PTHR47959:SF1">
    <property type="entry name" value="ATP-DEPENDENT RNA HELICASE DBPA"/>
    <property type="match status" value="1"/>
</dbReference>